<proteinExistence type="predicted"/>
<dbReference type="EMBL" id="JAVHJS010000010">
    <property type="protein sequence ID" value="KAK2845745.1"/>
    <property type="molecule type" value="Genomic_DNA"/>
</dbReference>
<organism evidence="1 2">
    <name type="scientific">Tachysurus vachellii</name>
    <name type="common">Darkbarbel catfish</name>
    <name type="synonym">Pelteobagrus vachellii</name>
    <dbReference type="NCBI Taxonomy" id="175792"/>
    <lineage>
        <taxon>Eukaryota</taxon>
        <taxon>Metazoa</taxon>
        <taxon>Chordata</taxon>
        <taxon>Craniata</taxon>
        <taxon>Vertebrata</taxon>
        <taxon>Euteleostomi</taxon>
        <taxon>Actinopterygii</taxon>
        <taxon>Neopterygii</taxon>
        <taxon>Teleostei</taxon>
        <taxon>Ostariophysi</taxon>
        <taxon>Siluriformes</taxon>
        <taxon>Bagridae</taxon>
        <taxon>Tachysurus</taxon>
    </lineage>
</organism>
<sequence>MKAEECRKRGSRMEKPERINENKSPHLIENCVFCKSHTTKVIGKNEKAVRFKAHWEDDDKDIGSCAISCVTSCGKCRIKYPKVILIEMEEVIPCVCLKCNECKDYYGSMSQECGCSWDGRRVETCETCVKLNDNGWLKQRSFRPMFTVRKTERCLGLITQTDIKGSLAMTADELLSREWQEMEEKGL</sequence>
<reference evidence="1" key="1">
    <citation type="submission" date="2023-08" db="EMBL/GenBank/DDBJ databases">
        <title>Pelteobagrus vachellii genome.</title>
        <authorList>
            <person name="Liu H."/>
        </authorList>
    </citation>
    <scope>NUCLEOTIDE SEQUENCE</scope>
    <source>
        <strain evidence="1">PRFRI_2022a</strain>
        <tissue evidence="1">Muscle</tissue>
    </source>
</reference>
<keyword evidence="2" id="KW-1185">Reference proteome</keyword>
<evidence type="ECO:0000313" key="2">
    <source>
        <dbReference type="Proteomes" id="UP001187315"/>
    </source>
</evidence>
<dbReference type="AlphaFoldDB" id="A0AA88MWF9"/>
<gene>
    <name evidence="1" type="ORF">Q7C36_010599</name>
</gene>
<accession>A0AA88MWF9</accession>
<protein>
    <submittedName>
        <fullName evidence="1">Uncharacterized protein</fullName>
    </submittedName>
</protein>
<name>A0AA88MWF9_TACVA</name>
<evidence type="ECO:0000313" key="1">
    <source>
        <dbReference type="EMBL" id="KAK2845745.1"/>
    </source>
</evidence>
<dbReference type="Proteomes" id="UP001187315">
    <property type="component" value="Unassembled WGS sequence"/>
</dbReference>
<comment type="caution">
    <text evidence="1">The sequence shown here is derived from an EMBL/GenBank/DDBJ whole genome shotgun (WGS) entry which is preliminary data.</text>
</comment>